<gene>
    <name evidence="1" type="ORF">HK100_011762</name>
</gene>
<sequence>MVPESIAPSLSAYKEFLITLLRDNTESAEKRVGEDRTTIFWFCAGHSVESDNGSVPELELHVVPEGSDDALMTLVTNESGERKRIGTLLDMDDMNI</sequence>
<evidence type="ECO:0000313" key="2">
    <source>
        <dbReference type="Proteomes" id="UP001211907"/>
    </source>
</evidence>
<protein>
    <submittedName>
        <fullName evidence="1">Uncharacterized protein</fullName>
    </submittedName>
</protein>
<organism evidence="1 2">
    <name type="scientific">Physocladia obscura</name>
    <dbReference type="NCBI Taxonomy" id="109957"/>
    <lineage>
        <taxon>Eukaryota</taxon>
        <taxon>Fungi</taxon>
        <taxon>Fungi incertae sedis</taxon>
        <taxon>Chytridiomycota</taxon>
        <taxon>Chytridiomycota incertae sedis</taxon>
        <taxon>Chytridiomycetes</taxon>
        <taxon>Chytridiales</taxon>
        <taxon>Chytriomycetaceae</taxon>
        <taxon>Physocladia</taxon>
    </lineage>
</organism>
<proteinExistence type="predicted"/>
<dbReference type="EMBL" id="JADGJH010000768">
    <property type="protein sequence ID" value="KAJ3122980.1"/>
    <property type="molecule type" value="Genomic_DNA"/>
</dbReference>
<accession>A0AAD5T2F9</accession>
<dbReference type="AlphaFoldDB" id="A0AAD5T2F9"/>
<keyword evidence="2" id="KW-1185">Reference proteome</keyword>
<comment type="caution">
    <text evidence="1">The sequence shown here is derived from an EMBL/GenBank/DDBJ whole genome shotgun (WGS) entry which is preliminary data.</text>
</comment>
<dbReference type="Proteomes" id="UP001211907">
    <property type="component" value="Unassembled WGS sequence"/>
</dbReference>
<reference evidence="1" key="1">
    <citation type="submission" date="2020-05" db="EMBL/GenBank/DDBJ databases">
        <title>Phylogenomic resolution of chytrid fungi.</title>
        <authorList>
            <person name="Stajich J.E."/>
            <person name="Amses K."/>
            <person name="Simmons R."/>
            <person name="Seto K."/>
            <person name="Myers J."/>
            <person name="Bonds A."/>
            <person name="Quandt C.A."/>
            <person name="Barry K."/>
            <person name="Liu P."/>
            <person name="Grigoriev I."/>
            <person name="Longcore J.E."/>
            <person name="James T.Y."/>
        </authorList>
    </citation>
    <scope>NUCLEOTIDE SEQUENCE</scope>
    <source>
        <strain evidence="1">JEL0513</strain>
    </source>
</reference>
<evidence type="ECO:0000313" key="1">
    <source>
        <dbReference type="EMBL" id="KAJ3122980.1"/>
    </source>
</evidence>
<name>A0AAD5T2F9_9FUNG</name>